<comment type="caution">
    <text evidence="2">The sequence shown here is derived from an EMBL/GenBank/DDBJ whole genome shotgun (WGS) entry which is preliminary data.</text>
</comment>
<name>A0A921TFX3_9GAMM</name>
<organism evidence="2 3">
    <name type="scientific">Pseudoxanthomonas taiwanensis</name>
    <dbReference type="NCBI Taxonomy" id="176598"/>
    <lineage>
        <taxon>Bacteria</taxon>
        <taxon>Pseudomonadati</taxon>
        <taxon>Pseudomonadota</taxon>
        <taxon>Gammaproteobacteria</taxon>
        <taxon>Lysobacterales</taxon>
        <taxon>Lysobacteraceae</taxon>
        <taxon>Pseudoxanthomonas</taxon>
    </lineage>
</organism>
<dbReference type="OrthoDB" id="5957580at2"/>
<dbReference type="InterPro" id="IPR011990">
    <property type="entry name" value="TPR-like_helical_dom_sf"/>
</dbReference>
<gene>
    <name evidence="2" type="ORF">CR938_08505</name>
</gene>
<sequence>MSPIRYAAVPALGLWLAACSAVPPASPAAPRVDPQQRLAAVHAAGGADDTELSVQPLRDPQVEDLRTLAARALAAGDTAAAAAALDQALELVPDDPALLQERAEVALLQERYDQAETLARRAFDLGSKVGPLCRRHWATIEQAREARNEPENVASARAQREACTVPGVIRY</sequence>
<accession>A0A921TFX3</accession>
<feature type="signal peptide" evidence="1">
    <location>
        <begin position="1"/>
        <end position="21"/>
    </location>
</feature>
<feature type="chain" id="PRO_5036834598" description="Tetratricopeptide repeat protein" evidence="1">
    <location>
        <begin position="22"/>
        <end position="171"/>
    </location>
</feature>
<dbReference type="Pfam" id="PF14559">
    <property type="entry name" value="TPR_19"/>
    <property type="match status" value="1"/>
</dbReference>
<protein>
    <recommendedName>
        <fullName evidence="4">Tetratricopeptide repeat protein</fullName>
    </recommendedName>
</protein>
<dbReference type="Proteomes" id="UP000717981">
    <property type="component" value="Unassembled WGS sequence"/>
</dbReference>
<evidence type="ECO:0000256" key="1">
    <source>
        <dbReference type="SAM" id="SignalP"/>
    </source>
</evidence>
<proteinExistence type="predicted"/>
<reference evidence="2" key="1">
    <citation type="submission" date="2017-10" db="EMBL/GenBank/DDBJ databases">
        <title>Whole genome sequencing of members of genus Pseudoxanthomonas.</title>
        <authorList>
            <person name="Kumar S."/>
            <person name="Bansal K."/>
            <person name="Kaur A."/>
            <person name="Patil P."/>
            <person name="Sharma S."/>
            <person name="Patil P.B."/>
        </authorList>
    </citation>
    <scope>NUCLEOTIDE SEQUENCE</scope>
    <source>
        <strain evidence="2">DSM 22914</strain>
    </source>
</reference>
<evidence type="ECO:0000313" key="2">
    <source>
        <dbReference type="EMBL" id="KAF1688799.1"/>
    </source>
</evidence>
<dbReference type="Gene3D" id="1.25.40.10">
    <property type="entry name" value="Tetratricopeptide repeat domain"/>
    <property type="match status" value="1"/>
</dbReference>
<dbReference type="EMBL" id="PDWK01000036">
    <property type="protein sequence ID" value="KAF1688799.1"/>
    <property type="molecule type" value="Genomic_DNA"/>
</dbReference>
<dbReference type="PROSITE" id="PS51257">
    <property type="entry name" value="PROKAR_LIPOPROTEIN"/>
    <property type="match status" value="1"/>
</dbReference>
<evidence type="ECO:0008006" key="4">
    <source>
        <dbReference type="Google" id="ProtNLM"/>
    </source>
</evidence>
<keyword evidence="3" id="KW-1185">Reference proteome</keyword>
<dbReference type="SUPFAM" id="SSF48452">
    <property type="entry name" value="TPR-like"/>
    <property type="match status" value="1"/>
</dbReference>
<evidence type="ECO:0000313" key="3">
    <source>
        <dbReference type="Proteomes" id="UP000717981"/>
    </source>
</evidence>
<dbReference type="AlphaFoldDB" id="A0A921TFX3"/>
<keyword evidence="1" id="KW-0732">Signal</keyword>